<reference evidence="1 2" key="1">
    <citation type="journal article" date="2018" name="Sci. Data">
        <title>The draft genome sequence of cork oak.</title>
        <authorList>
            <person name="Ramos A.M."/>
            <person name="Usie A."/>
            <person name="Barbosa P."/>
            <person name="Barros P.M."/>
            <person name="Capote T."/>
            <person name="Chaves I."/>
            <person name="Simoes F."/>
            <person name="Abreu I."/>
            <person name="Carrasquinho I."/>
            <person name="Faro C."/>
            <person name="Guimaraes J.B."/>
            <person name="Mendonca D."/>
            <person name="Nobrega F."/>
            <person name="Rodrigues L."/>
            <person name="Saibo N.J.M."/>
            <person name="Varela M.C."/>
            <person name="Egas C."/>
            <person name="Matos J."/>
            <person name="Miguel C.M."/>
            <person name="Oliveira M.M."/>
            <person name="Ricardo C.P."/>
            <person name="Goncalves S."/>
        </authorList>
    </citation>
    <scope>NUCLEOTIDE SEQUENCE [LARGE SCALE GENOMIC DNA]</scope>
    <source>
        <strain evidence="2">cv. HL8</strain>
    </source>
</reference>
<accession>A0AAW0KU46</accession>
<evidence type="ECO:0000313" key="1">
    <source>
        <dbReference type="EMBL" id="KAK7843005.1"/>
    </source>
</evidence>
<organism evidence="1 2">
    <name type="scientific">Quercus suber</name>
    <name type="common">Cork oak</name>
    <dbReference type="NCBI Taxonomy" id="58331"/>
    <lineage>
        <taxon>Eukaryota</taxon>
        <taxon>Viridiplantae</taxon>
        <taxon>Streptophyta</taxon>
        <taxon>Embryophyta</taxon>
        <taxon>Tracheophyta</taxon>
        <taxon>Spermatophyta</taxon>
        <taxon>Magnoliopsida</taxon>
        <taxon>eudicotyledons</taxon>
        <taxon>Gunneridae</taxon>
        <taxon>Pentapetalae</taxon>
        <taxon>rosids</taxon>
        <taxon>fabids</taxon>
        <taxon>Fagales</taxon>
        <taxon>Fagaceae</taxon>
        <taxon>Quercus</taxon>
    </lineage>
</organism>
<dbReference type="Proteomes" id="UP000237347">
    <property type="component" value="Unassembled WGS sequence"/>
</dbReference>
<sequence length="147" mass="16443">MRWFPSAKKESHNDLIHVDGRTATGCEADEVVAEHDYPRKSQTSIGCHVAEINGRQSRRHCSEDLSERVLPANLANHQSAMFAEIKHLNPNSNSDSNSNIVYKIVDLVCKSGGLGEEQIELSVLRSPTVLIYAKSVLAQIFEPFFFF</sequence>
<keyword evidence="2" id="KW-1185">Reference proteome</keyword>
<evidence type="ECO:0000313" key="2">
    <source>
        <dbReference type="Proteomes" id="UP000237347"/>
    </source>
</evidence>
<protein>
    <submittedName>
        <fullName evidence="1">Uncharacterized protein</fullName>
    </submittedName>
</protein>
<comment type="caution">
    <text evidence="1">The sequence shown here is derived from an EMBL/GenBank/DDBJ whole genome shotgun (WGS) entry which is preliminary data.</text>
</comment>
<gene>
    <name evidence="1" type="ORF">CFP56_013187</name>
</gene>
<proteinExistence type="predicted"/>
<name>A0AAW0KU46_QUESU</name>
<dbReference type="EMBL" id="PKMF04000211">
    <property type="protein sequence ID" value="KAK7843005.1"/>
    <property type="molecule type" value="Genomic_DNA"/>
</dbReference>
<dbReference type="AlphaFoldDB" id="A0AAW0KU46"/>